<evidence type="ECO:0000313" key="3">
    <source>
        <dbReference type="EMBL" id="TKR67745.1"/>
    </source>
</evidence>
<sequence>MPSASPPKKKHGGGGCSAGGQKDKKRVEKQGDSKDCGIDKDFDASSPDQLLSVEAWDRIKDAAANRLKAERAEVLAMAVSWLKVESASEGDRKWTMLMMPKSAPYNAGAFRIVFEFSHDWPYKPPNVFFSSKIYHPNVDEKGVIFHPLLTTENWKPTVRIEYLLRDFNEMITSPRLAYGGRNDVVDLFASDHQGFMTKAVEFTKAHTERRPG</sequence>
<reference evidence="3 4" key="2">
    <citation type="journal article" date="2019" name="G3 (Bethesda)">
        <title>Hybrid Assembly of the Genome of the Entomopathogenic Nematode Steinernema carpocapsae Identifies the X-Chromosome.</title>
        <authorList>
            <person name="Serra L."/>
            <person name="Macchietto M."/>
            <person name="Macias-Munoz A."/>
            <person name="McGill C.J."/>
            <person name="Rodriguez I.M."/>
            <person name="Rodriguez B."/>
            <person name="Murad R."/>
            <person name="Mortazavi A."/>
        </authorList>
    </citation>
    <scope>NUCLEOTIDE SEQUENCE [LARGE SCALE GENOMIC DNA]</scope>
    <source>
        <strain evidence="3 4">ALL</strain>
    </source>
</reference>
<dbReference type="SMART" id="SM00212">
    <property type="entry name" value="UBCc"/>
    <property type="match status" value="1"/>
</dbReference>
<dbReference type="PANTHER" id="PTHR24068">
    <property type="entry name" value="UBIQUITIN-CONJUGATING ENZYME E2"/>
    <property type="match status" value="1"/>
</dbReference>
<reference evidence="3 4" key="1">
    <citation type="journal article" date="2015" name="Genome Biol.">
        <title>Comparative genomics of Steinernema reveals deeply conserved gene regulatory networks.</title>
        <authorList>
            <person name="Dillman A.R."/>
            <person name="Macchietto M."/>
            <person name="Porter C.F."/>
            <person name="Rogers A."/>
            <person name="Williams B."/>
            <person name="Antoshechkin I."/>
            <person name="Lee M.M."/>
            <person name="Goodwin Z."/>
            <person name="Lu X."/>
            <person name="Lewis E.E."/>
            <person name="Goodrich-Blair H."/>
            <person name="Stock S.P."/>
            <person name="Adams B.J."/>
            <person name="Sternberg P.W."/>
            <person name="Mortazavi A."/>
        </authorList>
    </citation>
    <scope>NUCLEOTIDE SEQUENCE [LARGE SCALE GENOMIC DNA]</scope>
    <source>
        <strain evidence="3 4">ALL</strain>
    </source>
</reference>
<feature type="compositionally biased region" description="Basic and acidic residues" evidence="1">
    <location>
        <begin position="21"/>
        <end position="43"/>
    </location>
</feature>
<accession>A0A4V5ZZJ6</accession>
<dbReference type="STRING" id="34508.A0A4V5ZZJ6"/>
<organism evidence="3 4">
    <name type="scientific">Steinernema carpocapsae</name>
    <name type="common">Entomopathogenic nematode</name>
    <dbReference type="NCBI Taxonomy" id="34508"/>
    <lineage>
        <taxon>Eukaryota</taxon>
        <taxon>Metazoa</taxon>
        <taxon>Ecdysozoa</taxon>
        <taxon>Nematoda</taxon>
        <taxon>Chromadorea</taxon>
        <taxon>Rhabditida</taxon>
        <taxon>Tylenchina</taxon>
        <taxon>Panagrolaimomorpha</taxon>
        <taxon>Strongyloidoidea</taxon>
        <taxon>Steinernematidae</taxon>
        <taxon>Steinernema</taxon>
    </lineage>
</organism>
<dbReference type="CDD" id="cd23801">
    <property type="entry name" value="UBCc_UBE2L3"/>
    <property type="match status" value="1"/>
</dbReference>
<proteinExistence type="predicted"/>
<comment type="caution">
    <text evidence="3">The sequence shown here is derived from an EMBL/GenBank/DDBJ whole genome shotgun (WGS) entry which is preliminary data.</text>
</comment>
<dbReference type="EMBL" id="AZBU02000008">
    <property type="protein sequence ID" value="TKR67745.1"/>
    <property type="molecule type" value="Genomic_DNA"/>
</dbReference>
<dbReference type="AlphaFoldDB" id="A0A4V5ZZJ6"/>
<dbReference type="PROSITE" id="PS50127">
    <property type="entry name" value="UBC_2"/>
    <property type="match status" value="1"/>
</dbReference>
<evidence type="ECO:0000313" key="4">
    <source>
        <dbReference type="Proteomes" id="UP000298663"/>
    </source>
</evidence>
<dbReference type="OrthoDB" id="9973183at2759"/>
<dbReference type="InterPro" id="IPR016135">
    <property type="entry name" value="UBQ-conjugating_enzyme/RWD"/>
</dbReference>
<gene>
    <name evidence="3" type="ORF">L596_023846</name>
</gene>
<name>A0A4V5ZZJ6_STECR</name>
<dbReference type="SUPFAM" id="SSF54495">
    <property type="entry name" value="UBC-like"/>
    <property type="match status" value="1"/>
</dbReference>
<evidence type="ECO:0000259" key="2">
    <source>
        <dbReference type="PROSITE" id="PS50127"/>
    </source>
</evidence>
<protein>
    <recommendedName>
        <fullName evidence="2">UBC core domain-containing protein</fullName>
    </recommendedName>
</protein>
<evidence type="ECO:0000256" key="1">
    <source>
        <dbReference type="SAM" id="MobiDB-lite"/>
    </source>
</evidence>
<feature type="region of interest" description="Disordered" evidence="1">
    <location>
        <begin position="1"/>
        <end position="44"/>
    </location>
</feature>
<dbReference type="InterPro" id="IPR000608">
    <property type="entry name" value="UBC"/>
</dbReference>
<dbReference type="Pfam" id="PF00179">
    <property type="entry name" value="UQ_con"/>
    <property type="match status" value="1"/>
</dbReference>
<dbReference type="Proteomes" id="UP000298663">
    <property type="component" value="Unassembled WGS sequence"/>
</dbReference>
<keyword evidence="4" id="KW-1185">Reference proteome</keyword>
<feature type="domain" description="UBC core" evidence="2">
    <location>
        <begin position="62"/>
        <end position="208"/>
    </location>
</feature>
<dbReference type="Gene3D" id="3.10.110.10">
    <property type="entry name" value="Ubiquitin Conjugating Enzyme"/>
    <property type="match status" value="1"/>
</dbReference>